<gene>
    <name evidence="2" type="ORF">GCM10011328_06630</name>
</gene>
<keyword evidence="3" id="KW-1185">Reference proteome</keyword>
<dbReference type="Proteomes" id="UP000627464">
    <property type="component" value="Unassembled WGS sequence"/>
</dbReference>
<keyword evidence="1" id="KW-0732">Signal</keyword>
<evidence type="ECO:0000256" key="1">
    <source>
        <dbReference type="SAM" id="SignalP"/>
    </source>
</evidence>
<evidence type="ECO:0000313" key="2">
    <source>
        <dbReference type="EMBL" id="GGA34570.1"/>
    </source>
</evidence>
<keyword evidence="2" id="KW-0969">Cilium</keyword>
<proteinExistence type="predicted"/>
<evidence type="ECO:0000313" key="3">
    <source>
        <dbReference type="Proteomes" id="UP000627464"/>
    </source>
</evidence>
<protein>
    <submittedName>
        <fullName evidence="2">Flagellar biosynthesis protein FlhE</fullName>
    </submittedName>
</protein>
<keyword evidence="2" id="KW-0966">Cell projection</keyword>
<name>A0ABQ1G0X8_9GAMM</name>
<dbReference type="Pfam" id="PF06366">
    <property type="entry name" value="FlhE"/>
    <property type="match status" value="1"/>
</dbReference>
<keyword evidence="2" id="KW-0282">Flagellum</keyword>
<accession>A0ABQ1G0X8</accession>
<organism evidence="2 3">
    <name type="scientific">Hafnia psychrotolerans</name>
    <dbReference type="NCBI Taxonomy" id="1477018"/>
    <lineage>
        <taxon>Bacteria</taxon>
        <taxon>Pseudomonadati</taxon>
        <taxon>Pseudomonadota</taxon>
        <taxon>Gammaproteobacteria</taxon>
        <taxon>Enterobacterales</taxon>
        <taxon>Hafniaceae</taxon>
        <taxon>Hafnia</taxon>
    </lineage>
</organism>
<feature type="chain" id="PRO_5045989493" evidence="1">
    <location>
        <begin position="20"/>
        <end position="139"/>
    </location>
</feature>
<sequence>MNKVCAGLLIGCCSTSVFAASGSWSDSGQGVTLQNRGVMHSAPALNPSSGSPVMQTPSATIESVSWNYRLFGPQPAGLQVRLCNTNNRCAQLDAASGSTRAFYGQSAQAPFRLVFYVEGKGRLNPPLRIVSQQVMVNYR</sequence>
<feature type="signal peptide" evidence="1">
    <location>
        <begin position="1"/>
        <end position="19"/>
    </location>
</feature>
<dbReference type="EMBL" id="BMFZ01000002">
    <property type="protein sequence ID" value="GGA34570.1"/>
    <property type="molecule type" value="Genomic_DNA"/>
</dbReference>
<reference evidence="3" key="1">
    <citation type="journal article" date="2019" name="Int. J. Syst. Evol. Microbiol.">
        <title>The Global Catalogue of Microorganisms (GCM) 10K type strain sequencing project: providing services to taxonomists for standard genome sequencing and annotation.</title>
        <authorList>
            <consortium name="The Broad Institute Genomics Platform"/>
            <consortium name="The Broad Institute Genome Sequencing Center for Infectious Disease"/>
            <person name="Wu L."/>
            <person name="Ma J."/>
        </authorList>
    </citation>
    <scope>NUCLEOTIDE SEQUENCE [LARGE SCALE GENOMIC DNA]</scope>
    <source>
        <strain evidence="3">CGMCC 1.12806</strain>
    </source>
</reference>
<dbReference type="RefSeq" id="WP_188470453.1">
    <property type="nucleotide sequence ID" value="NZ_BMFZ01000002.1"/>
</dbReference>
<dbReference type="InterPro" id="IPR009420">
    <property type="entry name" value="FlhE"/>
</dbReference>
<comment type="caution">
    <text evidence="2">The sequence shown here is derived from an EMBL/GenBank/DDBJ whole genome shotgun (WGS) entry which is preliminary data.</text>
</comment>